<evidence type="ECO:0000256" key="15">
    <source>
        <dbReference type="SAM" id="Phobius"/>
    </source>
</evidence>
<dbReference type="EMBL" id="FOFS01000008">
    <property type="protein sequence ID" value="SEQ59648.1"/>
    <property type="molecule type" value="Genomic_DNA"/>
</dbReference>
<evidence type="ECO:0000313" key="16">
    <source>
        <dbReference type="EMBL" id="SEQ59648.1"/>
    </source>
</evidence>
<evidence type="ECO:0000256" key="14">
    <source>
        <dbReference type="ARBA" id="ARBA00023136"/>
    </source>
</evidence>
<evidence type="ECO:0000256" key="13">
    <source>
        <dbReference type="ARBA" id="ARBA00023004"/>
    </source>
</evidence>
<dbReference type="InterPro" id="IPR000701">
    <property type="entry name" value="SuccDH_FuR_B_TM-su"/>
</dbReference>
<dbReference type="InterPro" id="IPR034804">
    <property type="entry name" value="SQR/QFR_C/D"/>
</dbReference>
<evidence type="ECO:0000256" key="12">
    <source>
        <dbReference type="ARBA" id="ARBA00022989"/>
    </source>
</evidence>
<comment type="function">
    <text evidence="2">Membrane-anchoring subunit of succinate dehydrogenase (SDH).</text>
</comment>
<keyword evidence="11" id="KW-0249">Electron transport</keyword>
<evidence type="ECO:0000313" key="17">
    <source>
        <dbReference type="Proteomes" id="UP000199233"/>
    </source>
</evidence>
<keyword evidence="8" id="KW-0349">Heme</keyword>
<gene>
    <name evidence="16" type="ORF">SAMN04488038_108102</name>
</gene>
<keyword evidence="14 15" id="KW-0472">Membrane</keyword>
<feature type="transmembrane region" description="Helical" evidence="15">
    <location>
        <begin position="103"/>
        <end position="125"/>
    </location>
</feature>
<evidence type="ECO:0000256" key="4">
    <source>
        <dbReference type="ARBA" id="ARBA00005163"/>
    </source>
</evidence>
<evidence type="ECO:0000256" key="3">
    <source>
        <dbReference type="ARBA" id="ARBA00004141"/>
    </source>
</evidence>
<keyword evidence="17" id="KW-1185">Reference proteome</keyword>
<dbReference type="STRING" id="489703.SAMN04488038_108102"/>
<feature type="transmembrane region" description="Helical" evidence="15">
    <location>
        <begin position="60"/>
        <end position="82"/>
    </location>
</feature>
<keyword evidence="10" id="KW-0479">Metal-binding</keyword>
<accession>A0A1H9HBM6</accession>
<keyword evidence="6" id="KW-0813">Transport</keyword>
<dbReference type="UniPathway" id="UPA00223"/>
<keyword evidence="13" id="KW-0408">Iron</keyword>
<organism evidence="16 17">
    <name type="scientific">Solimonas aquatica</name>
    <dbReference type="NCBI Taxonomy" id="489703"/>
    <lineage>
        <taxon>Bacteria</taxon>
        <taxon>Pseudomonadati</taxon>
        <taxon>Pseudomonadota</taxon>
        <taxon>Gammaproteobacteria</taxon>
        <taxon>Nevskiales</taxon>
        <taxon>Nevskiaceae</taxon>
        <taxon>Solimonas</taxon>
    </lineage>
</organism>
<proteinExistence type="predicted"/>
<comment type="cofactor">
    <cofactor evidence="1">
        <name>heme</name>
        <dbReference type="ChEBI" id="CHEBI:30413"/>
    </cofactor>
</comment>
<sequence>MAKTSQNLRSPLSRARGLGSAKEGVHHFWVQRVSALALIPLSLWFVFSVAQLAGGDYADVHHWVSAPSVAVVLVLFLASALYHSVLGVQVVIEDYAGGDAARLTLLLISKFLHAIIAAAAIFAVLKVALG</sequence>
<dbReference type="Gene3D" id="1.20.1300.10">
    <property type="entry name" value="Fumarate reductase/succinate dehydrogenase, transmembrane subunit"/>
    <property type="match status" value="1"/>
</dbReference>
<reference evidence="17" key="1">
    <citation type="submission" date="2016-10" db="EMBL/GenBank/DDBJ databases">
        <authorList>
            <person name="Varghese N."/>
            <person name="Submissions S."/>
        </authorList>
    </citation>
    <scope>NUCLEOTIDE SEQUENCE [LARGE SCALE GENOMIC DNA]</scope>
    <source>
        <strain evidence="17">DSM 25927</strain>
    </source>
</reference>
<evidence type="ECO:0000256" key="7">
    <source>
        <dbReference type="ARBA" id="ARBA00022532"/>
    </source>
</evidence>
<evidence type="ECO:0000256" key="10">
    <source>
        <dbReference type="ARBA" id="ARBA00022723"/>
    </source>
</evidence>
<dbReference type="NCBIfam" id="TIGR02968">
    <property type="entry name" value="succ_dehyd_anc"/>
    <property type="match status" value="1"/>
</dbReference>
<comment type="subcellular location">
    <subcellularLocation>
        <location evidence="3">Membrane</location>
        <topology evidence="3">Multi-pass membrane protein</topology>
    </subcellularLocation>
</comment>
<dbReference type="OrthoDB" id="9809280at2"/>
<comment type="pathway">
    <text evidence="4">Carbohydrate metabolism; tricarboxylic acid cycle.</text>
</comment>
<dbReference type="GO" id="GO:0016020">
    <property type="term" value="C:membrane"/>
    <property type="evidence" value="ECO:0007669"/>
    <property type="project" value="UniProtKB-SubCell"/>
</dbReference>
<dbReference type="Proteomes" id="UP000199233">
    <property type="component" value="Unassembled WGS sequence"/>
</dbReference>
<evidence type="ECO:0000256" key="1">
    <source>
        <dbReference type="ARBA" id="ARBA00001971"/>
    </source>
</evidence>
<dbReference type="InterPro" id="IPR014312">
    <property type="entry name" value="Succ_DH_anchor"/>
</dbReference>
<keyword evidence="7" id="KW-0816">Tricarboxylic acid cycle</keyword>
<feature type="transmembrane region" description="Helical" evidence="15">
    <location>
        <begin position="35"/>
        <end position="54"/>
    </location>
</feature>
<evidence type="ECO:0000256" key="2">
    <source>
        <dbReference type="ARBA" id="ARBA00004050"/>
    </source>
</evidence>
<evidence type="ECO:0000256" key="9">
    <source>
        <dbReference type="ARBA" id="ARBA00022692"/>
    </source>
</evidence>
<name>A0A1H9HBM6_9GAMM</name>
<protein>
    <recommendedName>
        <fullName evidence="5">Succinate dehydrogenase hydrophobic membrane anchor subunit</fullName>
    </recommendedName>
</protein>
<evidence type="ECO:0000256" key="5">
    <source>
        <dbReference type="ARBA" id="ARBA00019425"/>
    </source>
</evidence>
<dbReference type="RefSeq" id="WP_093285937.1">
    <property type="nucleotide sequence ID" value="NZ_FOFS01000008.1"/>
</dbReference>
<dbReference type="CDD" id="cd03495">
    <property type="entry name" value="SQR_TypeC_SdhD_like"/>
    <property type="match status" value="1"/>
</dbReference>
<dbReference type="SUPFAM" id="SSF81343">
    <property type="entry name" value="Fumarate reductase respiratory complex transmembrane subunits"/>
    <property type="match status" value="1"/>
</dbReference>
<evidence type="ECO:0000256" key="8">
    <source>
        <dbReference type="ARBA" id="ARBA00022617"/>
    </source>
</evidence>
<dbReference type="Pfam" id="PF01127">
    <property type="entry name" value="Sdh_cyt"/>
    <property type="match status" value="1"/>
</dbReference>
<dbReference type="GO" id="GO:0046872">
    <property type="term" value="F:metal ion binding"/>
    <property type="evidence" value="ECO:0007669"/>
    <property type="project" value="UniProtKB-KW"/>
</dbReference>
<dbReference type="GO" id="GO:0006099">
    <property type="term" value="P:tricarboxylic acid cycle"/>
    <property type="evidence" value="ECO:0007669"/>
    <property type="project" value="UniProtKB-UniPathway"/>
</dbReference>
<keyword evidence="12 15" id="KW-1133">Transmembrane helix</keyword>
<dbReference type="AlphaFoldDB" id="A0A1H9HBM6"/>
<evidence type="ECO:0000256" key="6">
    <source>
        <dbReference type="ARBA" id="ARBA00022448"/>
    </source>
</evidence>
<keyword evidence="9 15" id="KW-0812">Transmembrane</keyword>
<evidence type="ECO:0000256" key="11">
    <source>
        <dbReference type="ARBA" id="ARBA00022982"/>
    </source>
</evidence>
<dbReference type="GO" id="GO:0020037">
    <property type="term" value="F:heme binding"/>
    <property type="evidence" value="ECO:0007669"/>
    <property type="project" value="InterPro"/>
</dbReference>